<accession>A0A139XJP7</accession>
<evidence type="ECO:0000313" key="2">
    <source>
        <dbReference type="Proteomes" id="UP000074247"/>
    </source>
</evidence>
<dbReference type="EMBL" id="AGQS02005866">
    <property type="protein sequence ID" value="KYF39002.1"/>
    <property type="molecule type" value="Genomic_DNA"/>
</dbReference>
<dbReference type="Proteomes" id="UP000074247">
    <property type="component" value="Unassembled WGS sequence"/>
</dbReference>
<comment type="caution">
    <text evidence="1">The sequence shown here is derived from an EMBL/GenBank/DDBJ whole genome shotgun (WGS) entry which is preliminary data.</text>
</comment>
<proteinExistence type="predicted"/>
<dbReference type="VEuPathDB" id="ToxoDB:TGARI_283740B"/>
<evidence type="ECO:0000313" key="1">
    <source>
        <dbReference type="EMBL" id="KYF39002.1"/>
    </source>
</evidence>
<name>A0A139XJP7_TOXGO</name>
<gene>
    <name evidence="1" type="ORF">TGARI_283740B</name>
</gene>
<organism evidence="1 2">
    <name type="scientific">Toxoplasma gondii ARI</name>
    <dbReference type="NCBI Taxonomy" id="1074872"/>
    <lineage>
        <taxon>Eukaryota</taxon>
        <taxon>Sar</taxon>
        <taxon>Alveolata</taxon>
        <taxon>Apicomplexa</taxon>
        <taxon>Conoidasida</taxon>
        <taxon>Coccidia</taxon>
        <taxon>Eucoccidiorida</taxon>
        <taxon>Eimeriorina</taxon>
        <taxon>Sarcocystidae</taxon>
        <taxon>Toxoplasma</taxon>
    </lineage>
</organism>
<sequence length="11" mass="1312">ALLRRGYRVAH</sequence>
<reference evidence="1 2" key="1">
    <citation type="journal article" date="2016" name="Nat. Commun.">
        <title>Local admixture of amplified and diversified secreted pathogenesis determinants shapes mosaic Toxoplasma gondii genomes.</title>
        <authorList>
            <person name="Lorenzi H."/>
            <person name="Khan A."/>
            <person name="Behnke M.S."/>
            <person name="Namasivayam S."/>
            <person name="Swapna L.S."/>
            <person name="Hadjithomas M."/>
            <person name="Karamycheva S."/>
            <person name="Pinney D."/>
            <person name="Brunk B.P."/>
            <person name="Ajioka J.W."/>
            <person name="Ajzenberg D."/>
            <person name="Boothroyd J.C."/>
            <person name="Boyle J.P."/>
            <person name="Darde M.L."/>
            <person name="Diaz-Miranda M.A."/>
            <person name="Dubey J.P."/>
            <person name="Fritz H.M."/>
            <person name="Gennari S.M."/>
            <person name="Gregory B.D."/>
            <person name="Kim K."/>
            <person name="Saeij J.P."/>
            <person name="Su C."/>
            <person name="White M.W."/>
            <person name="Zhu X.Q."/>
            <person name="Howe D.K."/>
            <person name="Rosenthal B.M."/>
            <person name="Grigg M.E."/>
            <person name="Parkinson J."/>
            <person name="Liu L."/>
            <person name="Kissinger J.C."/>
            <person name="Roos D.S."/>
            <person name="Sibley L.D."/>
        </authorList>
    </citation>
    <scope>NUCLEOTIDE SEQUENCE [LARGE SCALE GENOMIC DNA]</scope>
    <source>
        <strain evidence="1 2">ARI</strain>
    </source>
</reference>
<feature type="non-terminal residue" evidence="1">
    <location>
        <position position="1"/>
    </location>
</feature>
<protein>
    <submittedName>
        <fullName evidence="1">RNA recognition motif-containing protein</fullName>
    </submittedName>
</protein>